<name>A0A7S2G7W2_9STRA</name>
<keyword evidence="3" id="KW-0444">Lipid biosynthesis</keyword>
<dbReference type="PRINTS" id="PR01397">
    <property type="entry name" value="DHBDHDRGNASE"/>
</dbReference>
<keyword evidence="7" id="KW-0275">Fatty acid biosynthesis</keyword>
<dbReference type="InterPro" id="IPR036291">
    <property type="entry name" value="NAD(P)-bd_dom_sf"/>
</dbReference>
<dbReference type="SUPFAM" id="SSF51735">
    <property type="entry name" value="NAD(P)-binding Rossmann-fold domains"/>
    <property type="match status" value="1"/>
</dbReference>
<evidence type="ECO:0000256" key="3">
    <source>
        <dbReference type="ARBA" id="ARBA00022516"/>
    </source>
</evidence>
<dbReference type="Gene3D" id="3.40.50.720">
    <property type="entry name" value="NAD(P)-binding Rossmann-like Domain"/>
    <property type="match status" value="1"/>
</dbReference>
<evidence type="ECO:0000256" key="5">
    <source>
        <dbReference type="ARBA" id="ARBA00023002"/>
    </source>
</evidence>
<proteinExistence type="inferred from homology"/>
<dbReference type="EMBL" id="HBGS01034276">
    <property type="protein sequence ID" value="CAD9437604.1"/>
    <property type="molecule type" value="Transcribed_RNA"/>
</dbReference>
<dbReference type="Pfam" id="PF13561">
    <property type="entry name" value="adh_short_C2"/>
    <property type="match status" value="1"/>
</dbReference>
<accession>A0A7S2G7W2</accession>
<gene>
    <name evidence="8" type="ORF">DSPE1174_LOCUS17659</name>
</gene>
<evidence type="ECO:0000256" key="2">
    <source>
        <dbReference type="ARBA" id="ARBA00009233"/>
    </source>
</evidence>
<evidence type="ECO:0000256" key="1">
    <source>
        <dbReference type="ARBA" id="ARBA00005189"/>
    </source>
</evidence>
<evidence type="ECO:0008006" key="9">
    <source>
        <dbReference type="Google" id="ProtNLM"/>
    </source>
</evidence>
<dbReference type="AlphaFoldDB" id="A0A7S2G7W2"/>
<dbReference type="GO" id="GO:0004318">
    <property type="term" value="F:enoyl-[acyl-carrier-protein] reductase (NADH) activity"/>
    <property type="evidence" value="ECO:0007669"/>
    <property type="project" value="InterPro"/>
</dbReference>
<dbReference type="GO" id="GO:0008667">
    <property type="term" value="F:2,3-dihydro-2,3-dihydroxybenzoate dehydrogenase activity"/>
    <property type="evidence" value="ECO:0007669"/>
    <property type="project" value="InterPro"/>
</dbReference>
<evidence type="ECO:0000313" key="8">
    <source>
        <dbReference type="EMBL" id="CAD9437604.1"/>
    </source>
</evidence>
<dbReference type="PIRSF" id="PIRSF000094">
    <property type="entry name" value="Enoyl-ACP_rdct"/>
    <property type="match status" value="1"/>
</dbReference>
<comment type="similarity">
    <text evidence="2">Belongs to the short-chain dehydrogenases/reductases (SDR) family. FabI subfamily.</text>
</comment>
<organism evidence="8">
    <name type="scientific">Octactis speculum</name>
    <dbReference type="NCBI Taxonomy" id="3111310"/>
    <lineage>
        <taxon>Eukaryota</taxon>
        <taxon>Sar</taxon>
        <taxon>Stramenopiles</taxon>
        <taxon>Ochrophyta</taxon>
        <taxon>Dictyochophyceae</taxon>
        <taxon>Dictyochales</taxon>
        <taxon>Dictyochaceae</taxon>
        <taxon>Octactis</taxon>
    </lineage>
</organism>
<keyword evidence="4" id="KW-0276">Fatty acid metabolism</keyword>
<dbReference type="InterPro" id="IPR014358">
    <property type="entry name" value="Enoyl-ACP_Rdtase_NADH"/>
</dbReference>
<keyword evidence="6" id="KW-0443">Lipid metabolism</keyword>
<dbReference type="PANTHER" id="PTHR43159">
    <property type="entry name" value="ENOYL-[ACYL-CARRIER-PROTEIN] REDUCTASE"/>
    <property type="match status" value="1"/>
</dbReference>
<dbReference type="GO" id="GO:0019290">
    <property type="term" value="P:siderophore biosynthetic process"/>
    <property type="evidence" value="ECO:0007669"/>
    <property type="project" value="InterPro"/>
</dbReference>
<reference evidence="8" key="1">
    <citation type="submission" date="2021-01" db="EMBL/GenBank/DDBJ databases">
        <authorList>
            <person name="Corre E."/>
            <person name="Pelletier E."/>
            <person name="Niang G."/>
            <person name="Scheremetjew M."/>
            <person name="Finn R."/>
            <person name="Kale V."/>
            <person name="Holt S."/>
            <person name="Cochrane G."/>
            <person name="Meng A."/>
            <person name="Brown T."/>
            <person name="Cohen L."/>
        </authorList>
    </citation>
    <scope>NUCLEOTIDE SEQUENCE</scope>
    <source>
        <strain evidence="8">CCMP1381</strain>
    </source>
</reference>
<dbReference type="InterPro" id="IPR002347">
    <property type="entry name" value="SDR_fam"/>
</dbReference>
<dbReference type="PANTHER" id="PTHR43159:SF2">
    <property type="entry name" value="ENOYL-[ACYL-CARRIER-PROTEIN] REDUCTASE [NADH], CHLOROPLASTIC"/>
    <property type="match status" value="1"/>
</dbReference>
<evidence type="ECO:0000256" key="7">
    <source>
        <dbReference type="ARBA" id="ARBA00023160"/>
    </source>
</evidence>
<evidence type="ECO:0000256" key="6">
    <source>
        <dbReference type="ARBA" id="ARBA00023098"/>
    </source>
</evidence>
<protein>
    <recommendedName>
        <fullName evidence="9">Enoyl-[acyl-carrier-protein] reductase (NADH)</fullName>
    </recommendedName>
</protein>
<sequence length="260" mass="27018">MALSGKTGLILGVANKRSIAWGVAKAWANAGASIHLVCQSERFLPNVKRLVADASIDCTVDVCDVTDDAQLRALGHSIQDRSIGIDAVLHSVAFAPSAAMRGRFLDTSRSDFAEAHDVSAYSLIALARTVEPFLRPDSSITTVSYMGSTRVVPGYNAMGCAKASLEAAARGLAHELGPSKVRVNVLSPGPIKTVASRGIKGFSALSTHVEEVSPLGWSPTENSAQEAVGKAAVFLASDAASCMSGQVVVLDGGFSIMMAT</sequence>
<dbReference type="GO" id="GO:0006633">
    <property type="term" value="P:fatty acid biosynthetic process"/>
    <property type="evidence" value="ECO:0007669"/>
    <property type="project" value="UniProtKB-KW"/>
</dbReference>
<dbReference type="InterPro" id="IPR003560">
    <property type="entry name" value="DHB_DH"/>
</dbReference>
<keyword evidence="5" id="KW-0560">Oxidoreductase</keyword>
<comment type="pathway">
    <text evidence="1">Lipid metabolism.</text>
</comment>
<evidence type="ECO:0000256" key="4">
    <source>
        <dbReference type="ARBA" id="ARBA00022832"/>
    </source>
</evidence>